<organism evidence="1 2">
    <name type="scientific">Aspergillus homomorphus (strain CBS 101889)</name>
    <dbReference type="NCBI Taxonomy" id="1450537"/>
    <lineage>
        <taxon>Eukaryota</taxon>
        <taxon>Fungi</taxon>
        <taxon>Dikarya</taxon>
        <taxon>Ascomycota</taxon>
        <taxon>Pezizomycotina</taxon>
        <taxon>Eurotiomycetes</taxon>
        <taxon>Eurotiomycetidae</taxon>
        <taxon>Eurotiales</taxon>
        <taxon>Aspergillaceae</taxon>
        <taxon>Aspergillus</taxon>
        <taxon>Aspergillus subgen. Circumdati</taxon>
    </lineage>
</organism>
<dbReference type="AlphaFoldDB" id="A0A395HYD7"/>
<dbReference type="GeneID" id="37205140"/>
<dbReference type="Proteomes" id="UP000248961">
    <property type="component" value="Unassembled WGS sequence"/>
</dbReference>
<evidence type="ECO:0000313" key="2">
    <source>
        <dbReference type="Proteomes" id="UP000248961"/>
    </source>
</evidence>
<dbReference type="RefSeq" id="XP_025552095.1">
    <property type="nucleotide sequence ID" value="XM_025700851.1"/>
</dbReference>
<accession>A0A395HYD7</accession>
<name>A0A395HYD7_ASPHC</name>
<evidence type="ECO:0000313" key="1">
    <source>
        <dbReference type="EMBL" id="RAL12941.1"/>
    </source>
</evidence>
<gene>
    <name evidence="1" type="ORF">BO97DRAFT_49051</name>
</gene>
<reference evidence="1 2" key="1">
    <citation type="submission" date="2018-02" db="EMBL/GenBank/DDBJ databases">
        <title>The genomes of Aspergillus section Nigri reveals drivers in fungal speciation.</title>
        <authorList>
            <consortium name="DOE Joint Genome Institute"/>
            <person name="Vesth T.C."/>
            <person name="Nybo J."/>
            <person name="Theobald S."/>
            <person name="Brandl J."/>
            <person name="Frisvad J.C."/>
            <person name="Nielsen K.F."/>
            <person name="Lyhne E.K."/>
            <person name="Kogle M.E."/>
            <person name="Kuo A."/>
            <person name="Riley R."/>
            <person name="Clum A."/>
            <person name="Nolan M."/>
            <person name="Lipzen A."/>
            <person name="Salamov A."/>
            <person name="Henrissat B."/>
            <person name="Wiebenga A."/>
            <person name="De vries R.P."/>
            <person name="Grigoriev I.V."/>
            <person name="Mortensen U.H."/>
            <person name="Andersen M.R."/>
            <person name="Baker S.E."/>
        </authorList>
    </citation>
    <scope>NUCLEOTIDE SEQUENCE [LARGE SCALE GENOMIC DNA]</scope>
    <source>
        <strain evidence="1 2">CBS 101889</strain>
    </source>
</reference>
<dbReference type="EMBL" id="KZ824281">
    <property type="protein sequence ID" value="RAL12941.1"/>
    <property type="molecule type" value="Genomic_DNA"/>
</dbReference>
<sequence length="129" mass="14848">MSSVENVSQPSLLQEFCVREDLSRLSIEPKPVSHLRQATISLLHPLEKANKLELCRPKMDLSTISESPRRNCDRYKHEYLDLQPLGKIWRQELIKIPPFSRLIFDLTLPPSCLGVNGRTSRFLLGYICS</sequence>
<dbReference type="VEuPathDB" id="FungiDB:BO97DRAFT_49051"/>
<keyword evidence="2" id="KW-1185">Reference proteome</keyword>
<dbReference type="OrthoDB" id="4473671at2759"/>
<proteinExistence type="predicted"/>
<protein>
    <submittedName>
        <fullName evidence="1">Uncharacterized protein</fullName>
    </submittedName>
</protein>